<dbReference type="SMART" id="SM01019">
    <property type="entry name" value="B3"/>
    <property type="match status" value="1"/>
</dbReference>
<keyword evidence="4" id="KW-0804">Transcription</keyword>
<dbReference type="Pfam" id="PF02362">
    <property type="entry name" value="B3"/>
    <property type="match status" value="1"/>
</dbReference>
<evidence type="ECO:0000256" key="4">
    <source>
        <dbReference type="ARBA" id="ARBA00023163"/>
    </source>
</evidence>
<keyword evidence="8" id="KW-1185">Reference proteome</keyword>
<keyword evidence="2" id="KW-0805">Transcription regulation</keyword>
<dbReference type="PROSITE" id="PS50863">
    <property type="entry name" value="B3"/>
    <property type="match status" value="1"/>
</dbReference>
<sequence length="138" mass="15892">MEIYLVELHSCLELIIVHLPARYLPDANRFYSLGFKLSNQDKDPNLVQYYEVTGASGTSSSPGFNKQCQEMILVNKEENSWTVSLRFSKSDGMYYIERGWKKFSLDNRCDIGDLLVFNLVGDGKLLHCRVYVPKERVS</sequence>
<dbReference type="GO" id="GO:0005634">
    <property type="term" value="C:nucleus"/>
    <property type="evidence" value="ECO:0007669"/>
    <property type="project" value="UniProtKB-SubCell"/>
</dbReference>
<evidence type="ECO:0000313" key="8">
    <source>
        <dbReference type="Proteomes" id="UP000886595"/>
    </source>
</evidence>
<keyword evidence="5" id="KW-0539">Nucleus</keyword>
<dbReference type="CDD" id="cd10017">
    <property type="entry name" value="B3_DNA"/>
    <property type="match status" value="1"/>
</dbReference>
<dbReference type="InterPro" id="IPR003340">
    <property type="entry name" value="B3_DNA-bd"/>
</dbReference>
<proteinExistence type="predicted"/>
<accession>A0A8X8B2L2</accession>
<reference evidence="7 8" key="1">
    <citation type="submission" date="2020-02" db="EMBL/GenBank/DDBJ databases">
        <authorList>
            <person name="Ma Q."/>
            <person name="Huang Y."/>
            <person name="Song X."/>
            <person name="Pei D."/>
        </authorList>
    </citation>
    <scope>NUCLEOTIDE SEQUENCE [LARGE SCALE GENOMIC DNA]</scope>
    <source>
        <strain evidence="7">Sxm20200214</strain>
        <tissue evidence="7">Leaf</tissue>
    </source>
</reference>
<dbReference type="PANTHER" id="PTHR31674:SF31">
    <property type="entry name" value="TF-B3 DOMAIN-CONTAINING PROTEIN"/>
    <property type="match status" value="1"/>
</dbReference>
<feature type="domain" description="TF-B3" evidence="6">
    <location>
        <begin position="70"/>
        <end position="134"/>
    </location>
</feature>
<comment type="subcellular location">
    <subcellularLocation>
        <location evidence="1">Nucleus</location>
    </subcellularLocation>
</comment>
<evidence type="ECO:0000256" key="1">
    <source>
        <dbReference type="ARBA" id="ARBA00004123"/>
    </source>
</evidence>
<evidence type="ECO:0000256" key="2">
    <source>
        <dbReference type="ARBA" id="ARBA00023015"/>
    </source>
</evidence>
<evidence type="ECO:0000313" key="7">
    <source>
        <dbReference type="EMBL" id="KAG2321519.1"/>
    </source>
</evidence>
<keyword evidence="3" id="KW-0238">DNA-binding</keyword>
<comment type="caution">
    <text evidence="7">The sequence shown here is derived from an EMBL/GenBank/DDBJ whole genome shotgun (WGS) entry which is preliminary data.</text>
</comment>
<dbReference type="OrthoDB" id="1248561at2759"/>
<dbReference type="GO" id="GO:0003677">
    <property type="term" value="F:DNA binding"/>
    <property type="evidence" value="ECO:0007669"/>
    <property type="project" value="UniProtKB-KW"/>
</dbReference>
<evidence type="ECO:0000256" key="3">
    <source>
        <dbReference type="ARBA" id="ARBA00023125"/>
    </source>
</evidence>
<name>A0A8X8B2L2_BRACI</name>
<dbReference type="EMBL" id="JAAMPC010000003">
    <property type="protein sequence ID" value="KAG2321519.1"/>
    <property type="molecule type" value="Genomic_DNA"/>
</dbReference>
<dbReference type="AlphaFoldDB" id="A0A8X8B2L2"/>
<dbReference type="InterPro" id="IPR039218">
    <property type="entry name" value="REM_fam"/>
</dbReference>
<dbReference type="PANTHER" id="PTHR31674">
    <property type="entry name" value="B3 DOMAIN-CONTAINING PROTEIN REM-LIKE 3-RELATED"/>
    <property type="match status" value="1"/>
</dbReference>
<dbReference type="InterPro" id="IPR015300">
    <property type="entry name" value="DNA-bd_pseudobarrel_sf"/>
</dbReference>
<dbReference type="SUPFAM" id="SSF101936">
    <property type="entry name" value="DNA-binding pseudobarrel domain"/>
    <property type="match status" value="1"/>
</dbReference>
<dbReference type="Gene3D" id="2.40.330.10">
    <property type="entry name" value="DNA-binding pseudobarrel domain"/>
    <property type="match status" value="1"/>
</dbReference>
<organism evidence="7 8">
    <name type="scientific">Brassica carinata</name>
    <name type="common">Ethiopian mustard</name>
    <name type="synonym">Abyssinian cabbage</name>
    <dbReference type="NCBI Taxonomy" id="52824"/>
    <lineage>
        <taxon>Eukaryota</taxon>
        <taxon>Viridiplantae</taxon>
        <taxon>Streptophyta</taxon>
        <taxon>Embryophyta</taxon>
        <taxon>Tracheophyta</taxon>
        <taxon>Spermatophyta</taxon>
        <taxon>Magnoliopsida</taxon>
        <taxon>eudicotyledons</taxon>
        <taxon>Gunneridae</taxon>
        <taxon>Pentapetalae</taxon>
        <taxon>rosids</taxon>
        <taxon>malvids</taxon>
        <taxon>Brassicales</taxon>
        <taxon>Brassicaceae</taxon>
        <taxon>Brassiceae</taxon>
        <taxon>Brassica</taxon>
    </lineage>
</organism>
<evidence type="ECO:0000259" key="6">
    <source>
        <dbReference type="PROSITE" id="PS50863"/>
    </source>
</evidence>
<evidence type="ECO:0000256" key="5">
    <source>
        <dbReference type="ARBA" id="ARBA00023242"/>
    </source>
</evidence>
<gene>
    <name evidence="7" type="ORF">Bca52824_014732</name>
</gene>
<dbReference type="Proteomes" id="UP000886595">
    <property type="component" value="Unassembled WGS sequence"/>
</dbReference>
<protein>
    <recommendedName>
        <fullName evidence="6">TF-B3 domain-containing protein</fullName>
    </recommendedName>
</protein>